<evidence type="ECO:0000259" key="1">
    <source>
        <dbReference type="Pfam" id="PF01612"/>
    </source>
</evidence>
<proteinExistence type="predicted"/>
<dbReference type="GO" id="GO:0000175">
    <property type="term" value="F:3'-5'-RNA exonuclease activity"/>
    <property type="evidence" value="ECO:0007669"/>
    <property type="project" value="InterPro"/>
</dbReference>
<dbReference type="GO" id="GO:0071038">
    <property type="term" value="P:TRAMP-dependent tRNA surveillance pathway"/>
    <property type="evidence" value="ECO:0007669"/>
    <property type="project" value="TreeGrafter"/>
</dbReference>
<dbReference type="SUPFAM" id="SSF53098">
    <property type="entry name" value="Ribonuclease H-like"/>
    <property type="match status" value="1"/>
</dbReference>
<dbReference type="PANTHER" id="PTHR12124:SF47">
    <property type="entry name" value="EXOSOME COMPONENT 10"/>
    <property type="match status" value="1"/>
</dbReference>
<dbReference type="GO" id="GO:0071044">
    <property type="term" value="P:histone mRNA catabolic process"/>
    <property type="evidence" value="ECO:0007669"/>
    <property type="project" value="TreeGrafter"/>
</dbReference>
<dbReference type="WBParaSite" id="MBELARI_LOCUS3418">
    <property type="protein sequence ID" value="MBELARI_LOCUS3418"/>
    <property type="gene ID" value="MBELARI_LOCUS3418"/>
</dbReference>
<dbReference type="PANTHER" id="PTHR12124">
    <property type="entry name" value="POLYMYOSITIS/SCLERODERMA AUTOANTIGEN-RELATED"/>
    <property type="match status" value="1"/>
</dbReference>
<dbReference type="GO" id="GO:0000467">
    <property type="term" value="P:exonucleolytic trimming to generate mature 3'-end of 5.8S rRNA from tricistronic rRNA transcript (SSU-rRNA, 5.8S rRNA, LSU-rRNA)"/>
    <property type="evidence" value="ECO:0007669"/>
    <property type="project" value="InterPro"/>
</dbReference>
<dbReference type="InterPro" id="IPR045092">
    <property type="entry name" value="Rrp6-like"/>
</dbReference>
<evidence type="ECO:0000313" key="2">
    <source>
        <dbReference type="Proteomes" id="UP000887575"/>
    </source>
</evidence>
<dbReference type="InterPro" id="IPR002562">
    <property type="entry name" value="3'-5'_exonuclease_dom"/>
</dbReference>
<dbReference type="GO" id="GO:0071036">
    <property type="term" value="P:nuclear polyadenylation-dependent snoRNA catabolic process"/>
    <property type="evidence" value="ECO:0007669"/>
    <property type="project" value="TreeGrafter"/>
</dbReference>
<dbReference type="GO" id="GO:0071035">
    <property type="term" value="P:nuclear polyadenylation-dependent rRNA catabolic process"/>
    <property type="evidence" value="ECO:0007669"/>
    <property type="project" value="TreeGrafter"/>
</dbReference>
<dbReference type="GO" id="GO:0071051">
    <property type="term" value="P:poly(A)-dependent snoRNA 3'-end processing"/>
    <property type="evidence" value="ECO:0007669"/>
    <property type="project" value="TreeGrafter"/>
</dbReference>
<dbReference type="Gene3D" id="3.30.420.10">
    <property type="entry name" value="Ribonuclease H-like superfamily/Ribonuclease H"/>
    <property type="match status" value="1"/>
</dbReference>
<feature type="domain" description="3'-5' exonuclease" evidence="1">
    <location>
        <begin position="17"/>
        <end position="82"/>
    </location>
</feature>
<dbReference type="Proteomes" id="UP000887575">
    <property type="component" value="Unassembled WGS sequence"/>
</dbReference>
<dbReference type="GO" id="GO:0071037">
    <property type="term" value="P:nuclear polyadenylation-dependent snRNA catabolic process"/>
    <property type="evidence" value="ECO:0007669"/>
    <property type="project" value="TreeGrafter"/>
</dbReference>
<dbReference type="Pfam" id="PF01612">
    <property type="entry name" value="DNA_pol_A_exo1"/>
    <property type="match status" value="1"/>
</dbReference>
<keyword evidence="2" id="KW-1185">Reference proteome</keyword>
<evidence type="ECO:0000313" key="3">
    <source>
        <dbReference type="WBParaSite" id="MBELARI_LOCUS3418"/>
    </source>
</evidence>
<organism evidence="2 3">
    <name type="scientific">Mesorhabditis belari</name>
    <dbReference type="NCBI Taxonomy" id="2138241"/>
    <lineage>
        <taxon>Eukaryota</taxon>
        <taxon>Metazoa</taxon>
        <taxon>Ecdysozoa</taxon>
        <taxon>Nematoda</taxon>
        <taxon>Chromadorea</taxon>
        <taxon>Rhabditida</taxon>
        <taxon>Rhabditina</taxon>
        <taxon>Rhabditomorpha</taxon>
        <taxon>Rhabditoidea</taxon>
        <taxon>Rhabditidae</taxon>
        <taxon>Mesorhabditinae</taxon>
        <taxon>Mesorhabditis</taxon>
    </lineage>
</organism>
<dbReference type="GO" id="GO:0000176">
    <property type="term" value="C:nuclear exosome (RNase complex)"/>
    <property type="evidence" value="ECO:0007669"/>
    <property type="project" value="TreeGrafter"/>
</dbReference>
<sequence length="104" mass="12564">MIVANIIATFYYDYESESLINPLVLNEWSPAYLVDSLCQVQLNKEFQTTDWRVRPLPEEMMHYAREDTHYLLYCYDLLRERLFQSGNERTNNLLEDVYRDSKEI</sequence>
<reference evidence="3" key="1">
    <citation type="submission" date="2024-02" db="UniProtKB">
        <authorList>
            <consortium name="WormBaseParasite"/>
        </authorList>
    </citation>
    <scope>IDENTIFICATION</scope>
</reference>
<dbReference type="GO" id="GO:0003727">
    <property type="term" value="F:single-stranded RNA binding"/>
    <property type="evidence" value="ECO:0007669"/>
    <property type="project" value="TreeGrafter"/>
</dbReference>
<name>A0AAF3FBX6_9BILA</name>
<dbReference type="GO" id="GO:0005730">
    <property type="term" value="C:nucleolus"/>
    <property type="evidence" value="ECO:0007669"/>
    <property type="project" value="TreeGrafter"/>
</dbReference>
<protein>
    <recommendedName>
        <fullName evidence="1">3'-5' exonuclease domain-containing protein</fullName>
    </recommendedName>
</protein>
<accession>A0AAF3FBX6</accession>
<dbReference type="InterPro" id="IPR036397">
    <property type="entry name" value="RNaseH_sf"/>
</dbReference>
<dbReference type="GO" id="GO:0071040">
    <property type="term" value="P:nuclear polyadenylation-dependent antisense transcript catabolic process"/>
    <property type="evidence" value="ECO:0007669"/>
    <property type="project" value="TreeGrafter"/>
</dbReference>
<dbReference type="GO" id="GO:0071039">
    <property type="term" value="P:nuclear polyadenylation-dependent CUT catabolic process"/>
    <property type="evidence" value="ECO:0007669"/>
    <property type="project" value="TreeGrafter"/>
</dbReference>
<dbReference type="AlphaFoldDB" id="A0AAF3FBX6"/>
<dbReference type="InterPro" id="IPR012337">
    <property type="entry name" value="RNaseH-like_sf"/>
</dbReference>